<evidence type="ECO:0000313" key="3">
    <source>
        <dbReference type="EMBL" id="MBB2156892.1"/>
    </source>
</evidence>
<name>A0A7W4I604_GLUDI</name>
<dbReference type="Gene3D" id="1.10.12.10">
    <property type="entry name" value="Lyase 2-enoyl-coa Hydratase, Chain A, domain 2"/>
    <property type="match status" value="1"/>
</dbReference>
<dbReference type="RefSeq" id="WP_012222592.1">
    <property type="nucleotide sequence ID" value="NZ_JABEQG010000020.1"/>
</dbReference>
<dbReference type="PANTHER" id="PTHR11941">
    <property type="entry name" value="ENOYL-COA HYDRATASE-RELATED"/>
    <property type="match status" value="1"/>
</dbReference>
<organism evidence="3 4">
    <name type="scientific">Gluconacetobacter diazotrophicus</name>
    <name type="common">Acetobacter diazotrophicus</name>
    <dbReference type="NCBI Taxonomy" id="33996"/>
    <lineage>
        <taxon>Bacteria</taxon>
        <taxon>Pseudomonadati</taxon>
        <taxon>Pseudomonadota</taxon>
        <taxon>Alphaproteobacteria</taxon>
        <taxon>Acetobacterales</taxon>
        <taxon>Acetobacteraceae</taxon>
        <taxon>Gluconacetobacter</taxon>
    </lineage>
</organism>
<sequence>MPDGTVKVSIAGPVATVTLARPARRNALDLGMLDALFHACDEVDGAPHVRAAILTGEGDAFCAGGDIHAWGGMGPGDFGHNWVRHGHRVFDRLATLRMPLIAAINGHALGGGLEIAATADIRIAETHVRVGLPEASLGMVPGWSGTQRLVRRLGAQVVRRMALGGEVLTAGEARDLGIFDSVVATGTALPAAQQAADRIVGRAPGATEAIKLMISIAEGEDRGAAVDALAAIAVSGRPDMTEGVTAFREKRAPRFRGGWS</sequence>
<evidence type="ECO:0000313" key="4">
    <source>
        <dbReference type="Proteomes" id="UP000550787"/>
    </source>
</evidence>
<accession>A0A7W4I604</accession>
<evidence type="ECO:0000256" key="2">
    <source>
        <dbReference type="ARBA" id="ARBA00023239"/>
    </source>
</evidence>
<reference evidence="3 4" key="1">
    <citation type="submission" date="2020-04" db="EMBL/GenBank/DDBJ databases">
        <title>Description of novel Gluconacetobacter.</title>
        <authorList>
            <person name="Sombolestani A."/>
        </authorList>
    </citation>
    <scope>NUCLEOTIDE SEQUENCE [LARGE SCALE GENOMIC DNA]</scope>
    <source>
        <strain evidence="3 4">LMG 7603</strain>
    </source>
</reference>
<dbReference type="GO" id="GO:0006635">
    <property type="term" value="P:fatty acid beta-oxidation"/>
    <property type="evidence" value="ECO:0007669"/>
    <property type="project" value="TreeGrafter"/>
</dbReference>
<comment type="caution">
    <text evidence="3">The sequence shown here is derived from an EMBL/GenBank/DDBJ whole genome shotgun (WGS) entry which is preliminary data.</text>
</comment>
<proteinExistence type="inferred from homology"/>
<dbReference type="AlphaFoldDB" id="A0A7W4I604"/>
<keyword evidence="3" id="KW-0413">Isomerase</keyword>
<protein>
    <submittedName>
        <fullName evidence="3">Enoyl-CoA hydratase/isomerase family protein</fullName>
    </submittedName>
</protein>
<dbReference type="SUPFAM" id="SSF52096">
    <property type="entry name" value="ClpP/crotonase"/>
    <property type="match status" value="1"/>
</dbReference>
<keyword evidence="2" id="KW-0456">Lyase</keyword>
<dbReference type="PANTHER" id="PTHR11941:SF54">
    <property type="entry name" value="ENOYL-COA HYDRATASE, MITOCHONDRIAL"/>
    <property type="match status" value="1"/>
</dbReference>
<dbReference type="Pfam" id="PF00378">
    <property type="entry name" value="ECH_1"/>
    <property type="match status" value="1"/>
</dbReference>
<dbReference type="Proteomes" id="UP000550787">
    <property type="component" value="Unassembled WGS sequence"/>
</dbReference>
<dbReference type="OMA" id="RRENIYH"/>
<dbReference type="GO" id="GO:0016829">
    <property type="term" value="F:lyase activity"/>
    <property type="evidence" value="ECO:0007669"/>
    <property type="project" value="UniProtKB-KW"/>
</dbReference>
<dbReference type="InterPro" id="IPR001753">
    <property type="entry name" value="Enoyl-CoA_hydra/iso"/>
</dbReference>
<dbReference type="GO" id="GO:0016853">
    <property type="term" value="F:isomerase activity"/>
    <property type="evidence" value="ECO:0007669"/>
    <property type="project" value="UniProtKB-KW"/>
</dbReference>
<comment type="similarity">
    <text evidence="1">Belongs to the enoyl-CoA hydratase/isomerase family.</text>
</comment>
<evidence type="ECO:0000256" key="1">
    <source>
        <dbReference type="ARBA" id="ARBA00005254"/>
    </source>
</evidence>
<dbReference type="Gene3D" id="3.90.226.10">
    <property type="entry name" value="2-enoyl-CoA Hydratase, Chain A, domain 1"/>
    <property type="match status" value="1"/>
</dbReference>
<dbReference type="InterPro" id="IPR029045">
    <property type="entry name" value="ClpP/crotonase-like_dom_sf"/>
</dbReference>
<gene>
    <name evidence="3" type="ORF">HLH33_11315</name>
</gene>
<dbReference type="InterPro" id="IPR014748">
    <property type="entry name" value="Enoyl-CoA_hydra_C"/>
</dbReference>
<dbReference type="EMBL" id="JABEQG010000020">
    <property type="protein sequence ID" value="MBB2156892.1"/>
    <property type="molecule type" value="Genomic_DNA"/>
</dbReference>
<dbReference type="CDD" id="cd06558">
    <property type="entry name" value="crotonase-like"/>
    <property type="match status" value="1"/>
</dbReference>